<evidence type="ECO:0000313" key="8">
    <source>
        <dbReference type="EMBL" id="NMU82689.1"/>
    </source>
</evidence>
<dbReference type="GO" id="GO:0009007">
    <property type="term" value="F:site-specific DNA-methyltransferase (adenine-specific) activity"/>
    <property type="evidence" value="ECO:0007669"/>
    <property type="project" value="UniProtKB-EC"/>
</dbReference>
<dbReference type="Gene3D" id="3.40.50.150">
    <property type="entry name" value="Vaccinia Virus protein VP39"/>
    <property type="match status" value="1"/>
</dbReference>
<keyword evidence="3 8" id="KW-0489">Methyltransferase</keyword>
<feature type="domain" description="DNA methylase N-4/N-6" evidence="7">
    <location>
        <begin position="4"/>
        <end position="79"/>
    </location>
</feature>
<reference evidence="8 9" key="1">
    <citation type="submission" date="2020-04" db="EMBL/GenBank/DDBJ databases">
        <title>Whole-genome sequencing of Vibrio spp. from China reveals different genetic environments of blaCTX-M-14 among diverse lineages.</title>
        <authorList>
            <person name="Zheng Z."/>
            <person name="Ye L."/>
            <person name="Chen S."/>
        </authorList>
    </citation>
    <scope>NUCLEOTIDE SEQUENCE [LARGE SCALE GENOMIC DNA]</scope>
    <source>
        <strain evidence="8 9">Vb0551</strain>
    </source>
</reference>
<evidence type="ECO:0000256" key="2">
    <source>
        <dbReference type="ARBA" id="ARBA00011900"/>
    </source>
</evidence>
<dbReference type="EC" id="2.1.1.72" evidence="2"/>
<sequence length="85" mass="9287">SEIQDGKVPSTWWTFQEVGHNDEGQKELANIIGAKVFNTPKPKRLLKRIIQLAADENALILDSFAGSGTTAHAVLEANKSDEGNR</sequence>
<evidence type="ECO:0000256" key="4">
    <source>
        <dbReference type="ARBA" id="ARBA00022679"/>
    </source>
</evidence>
<dbReference type="EMBL" id="JABCLB010000894">
    <property type="protein sequence ID" value="NMU82689.1"/>
    <property type="molecule type" value="Genomic_DNA"/>
</dbReference>
<dbReference type="PRINTS" id="PR00506">
    <property type="entry name" value="D21N6MTFRASE"/>
</dbReference>
<evidence type="ECO:0000313" key="9">
    <source>
        <dbReference type="Proteomes" id="UP000518904"/>
    </source>
</evidence>
<protein>
    <recommendedName>
        <fullName evidence="2">site-specific DNA-methyltransferase (adenine-specific)</fullName>
        <ecNumber evidence="2">2.1.1.72</ecNumber>
    </recommendedName>
</protein>
<evidence type="ECO:0000256" key="6">
    <source>
        <dbReference type="ARBA" id="ARBA00047942"/>
    </source>
</evidence>
<evidence type="ECO:0000256" key="1">
    <source>
        <dbReference type="ARBA" id="ARBA00006594"/>
    </source>
</evidence>
<dbReference type="InterPro" id="IPR002295">
    <property type="entry name" value="N4/N6-MTase_EcoPI_Mod-like"/>
</dbReference>
<dbReference type="Proteomes" id="UP000518904">
    <property type="component" value="Unassembled WGS sequence"/>
</dbReference>
<dbReference type="GO" id="GO:0003677">
    <property type="term" value="F:DNA binding"/>
    <property type="evidence" value="ECO:0007669"/>
    <property type="project" value="InterPro"/>
</dbReference>
<dbReference type="InterPro" id="IPR002941">
    <property type="entry name" value="DNA_methylase_N4/N6"/>
</dbReference>
<organism evidence="8 9">
    <name type="scientific">Vibrio parahaemolyticus</name>
    <dbReference type="NCBI Taxonomy" id="670"/>
    <lineage>
        <taxon>Bacteria</taxon>
        <taxon>Pseudomonadati</taxon>
        <taxon>Pseudomonadota</taxon>
        <taxon>Gammaproteobacteria</taxon>
        <taxon>Vibrionales</taxon>
        <taxon>Vibrionaceae</taxon>
        <taxon>Vibrio</taxon>
    </lineage>
</organism>
<name>A0A7Y0XBX7_VIBPH</name>
<dbReference type="GO" id="GO:0008170">
    <property type="term" value="F:N-methyltransferase activity"/>
    <property type="evidence" value="ECO:0007669"/>
    <property type="project" value="InterPro"/>
</dbReference>
<evidence type="ECO:0000259" key="7">
    <source>
        <dbReference type="Pfam" id="PF01555"/>
    </source>
</evidence>
<feature type="non-terminal residue" evidence="8">
    <location>
        <position position="1"/>
    </location>
</feature>
<comment type="caution">
    <text evidence="8">The sequence shown here is derived from an EMBL/GenBank/DDBJ whole genome shotgun (WGS) entry which is preliminary data.</text>
</comment>
<accession>A0A7Y0XBX7</accession>
<comment type="similarity">
    <text evidence="1">Belongs to the N(4)/N(6)-methyltransferase family.</text>
</comment>
<dbReference type="Pfam" id="PF01555">
    <property type="entry name" value="N6_N4_Mtase"/>
    <property type="match status" value="1"/>
</dbReference>
<evidence type="ECO:0000256" key="3">
    <source>
        <dbReference type="ARBA" id="ARBA00022603"/>
    </source>
</evidence>
<gene>
    <name evidence="8" type="ORF">HKB16_07315</name>
</gene>
<proteinExistence type="inferred from homology"/>
<feature type="non-terminal residue" evidence="8">
    <location>
        <position position="85"/>
    </location>
</feature>
<dbReference type="AlphaFoldDB" id="A0A7Y0XBX7"/>
<evidence type="ECO:0000256" key="5">
    <source>
        <dbReference type="ARBA" id="ARBA00022691"/>
    </source>
</evidence>
<comment type="catalytic activity">
    <reaction evidence="6">
        <text>a 2'-deoxyadenosine in DNA + S-adenosyl-L-methionine = an N(6)-methyl-2'-deoxyadenosine in DNA + S-adenosyl-L-homocysteine + H(+)</text>
        <dbReference type="Rhea" id="RHEA:15197"/>
        <dbReference type="Rhea" id="RHEA-COMP:12418"/>
        <dbReference type="Rhea" id="RHEA-COMP:12419"/>
        <dbReference type="ChEBI" id="CHEBI:15378"/>
        <dbReference type="ChEBI" id="CHEBI:57856"/>
        <dbReference type="ChEBI" id="CHEBI:59789"/>
        <dbReference type="ChEBI" id="CHEBI:90615"/>
        <dbReference type="ChEBI" id="CHEBI:90616"/>
        <dbReference type="EC" id="2.1.1.72"/>
    </reaction>
</comment>
<keyword evidence="4 8" id="KW-0808">Transferase</keyword>
<dbReference type="InterPro" id="IPR029063">
    <property type="entry name" value="SAM-dependent_MTases_sf"/>
</dbReference>
<dbReference type="SUPFAM" id="SSF53335">
    <property type="entry name" value="S-adenosyl-L-methionine-dependent methyltransferases"/>
    <property type="match status" value="1"/>
</dbReference>
<keyword evidence="5" id="KW-0949">S-adenosyl-L-methionine</keyword>
<dbReference type="GO" id="GO:0032259">
    <property type="term" value="P:methylation"/>
    <property type="evidence" value="ECO:0007669"/>
    <property type="project" value="UniProtKB-KW"/>
</dbReference>